<dbReference type="GeneID" id="105425377"/>
<evidence type="ECO:0000256" key="5">
    <source>
        <dbReference type="ARBA" id="ARBA00022725"/>
    </source>
</evidence>
<protein>
    <submittedName>
        <fullName evidence="12">Uncharacterized protein LOC105425377</fullName>
    </submittedName>
</protein>
<evidence type="ECO:0000256" key="10">
    <source>
        <dbReference type="SAM" id="Phobius"/>
    </source>
</evidence>
<evidence type="ECO:0000256" key="9">
    <source>
        <dbReference type="ARBA" id="ARBA00023224"/>
    </source>
</evidence>
<dbReference type="GO" id="GO:0004984">
    <property type="term" value="F:olfactory receptor activity"/>
    <property type="evidence" value="ECO:0007669"/>
    <property type="project" value="InterPro"/>
</dbReference>
<evidence type="ECO:0000256" key="8">
    <source>
        <dbReference type="ARBA" id="ARBA00023170"/>
    </source>
</evidence>
<sequence>MEYLDHIHNSLKDNNEIVIIERYASKAKRYTIILIRFFHISIQIWSNFYNAVSVNGSHRHHLQILTEYFIDQQRYFYLLLLHINSAFYIGIFALVATGTMLISYLQYACGMFRIASYRIENAMKIQISQNIILQNISLPHKRIICAVDIQRKAMMFSEYLISQFEISFMLLIVVGVLTLSLNIFRVFQIITSKFVNFEELSIPFVSSISCLVYMFLSNYVGQEITDHHNHVFNTTYKIQWYLAPLQIQKLILFLMQRSNKSFGLNVGGLFVASLECFATLANTSISYFVVIYSTR</sequence>
<accession>A0A6I9VYT4</accession>
<feature type="transmembrane region" description="Helical" evidence="10">
    <location>
        <begin position="199"/>
        <end position="218"/>
    </location>
</feature>
<dbReference type="Proteomes" id="UP000504615">
    <property type="component" value="Unplaced"/>
</dbReference>
<evidence type="ECO:0000256" key="3">
    <source>
        <dbReference type="ARBA" id="ARBA00022606"/>
    </source>
</evidence>
<dbReference type="GO" id="GO:0005886">
    <property type="term" value="C:plasma membrane"/>
    <property type="evidence" value="ECO:0007669"/>
    <property type="project" value="UniProtKB-SubCell"/>
</dbReference>
<gene>
    <name evidence="12" type="primary">LOC105425377</name>
</gene>
<reference evidence="12" key="1">
    <citation type="submission" date="2025-08" db="UniProtKB">
        <authorList>
            <consortium name="RefSeq"/>
        </authorList>
    </citation>
    <scope>IDENTIFICATION</scope>
</reference>
<keyword evidence="4 10" id="KW-0812">Transmembrane</keyword>
<keyword evidence="6 10" id="KW-1133">Transmembrane helix</keyword>
<dbReference type="AlphaFoldDB" id="A0A6I9VYT4"/>
<evidence type="ECO:0000313" key="11">
    <source>
        <dbReference type="Proteomes" id="UP000504615"/>
    </source>
</evidence>
<dbReference type="InterPro" id="IPR004117">
    <property type="entry name" value="7tm6_olfct_rcpt"/>
</dbReference>
<keyword evidence="11" id="KW-1185">Reference proteome</keyword>
<feature type="transmembrane region" description="Helical" evidence="10">
    <location>
        <begin position="75"/>
        <end position="96"/>
    </location>
</feature>
<keyword evidence="5" id="KW-0552">Olfaction</keyword>
<feature type="transmembrane region" description="Helical" evidence="10">
    <location>
        <begin position="166"/>
        <end position="187"/>
    </location>
</feature>
<keyword evidence="8" id="KW-0675">Receptor</keyword>
<proteinExistence type="predicted"/>
<keyword evidence="7 10" id="KW-0472">Membrane</keyword>
<evidence type="ECO:0000256" key="6">
    <source>
        <dbReference type="ARBA" id="ARBA00022989"/>
    </source>
</evidence>
<evidence type="ECO:0000313" key="12">
    <source>
        <dbReference type="RefSeq" id="XP_011634419.1"/>
    </source>
</evidence>
<dbReference type="OrthoDB" id="7550533at2759"/>
<name>A0A6I9VYT4_9HYME</name>
<comment type="subcellular location">
    <subcellularLocation>
        <location evidence="1">Cell membrane</location>
        <topology evidence="1">Multi-pass membrane protein</topology>
    </subcellularLocation>
</comment>
<evidence type="ECO:0000256" key="4">
    <source>
        <dbReference type="ARBA" id="ARBA00022692"/>
    </source>
</evidence>
<dbReference type="KEGG" id="pbar:105425377"/>
<dbReference type="PANTHER" id="PTHR21137">
    <property type="entry name" value="ODORANT RECEPTOR"/>
    <property type="match status" value="1"/>
</dbReference>
<dbReference type="RefSeq" id="XP_011634419.1">
    <property type="nucleotide sequence ID" value="XM_011636117.1"/>
</dbReference>
<dbReference type="Pfam" id="PF02949">
    <property type="entry name" value="7tm_6"/>
    <property type="match status" value="1"/>
</dbReference>
<dbReference type="GO" id="GO:0005549">
    <property type="term" value="F:odorant binding"/>
    <property type="evidence" value="ECO:0007669"/>
    <property type="project" value="InterPro"/>
</dbReference>
<feature type="transmembrane region" description="Helical" evidence="10">
    <location>
        <begin position="267"/>
        <end position="292"/>
    </location>
</feature>
<dbReference type="GO" id="GO:0007165">
    <property type="term" value="P:signal transduction"/>
    <property type="evidence" value="ECO:0007669"/>
    <property type="project" value="UniProtKB-KW"/>
</dbReference>
<keyword evidence="3" id="KW-0716">Sensory transduction</keyword>
<evidence type="ECO:0000256" key="7">
    <source>
        <dbReference type="ARBA" id="ARBA00023136"/>
    </source>
</evidence>
<organism evidence="11 12">
    <name type="scientific">Pogonomyrmex barbatus</name>
    <name type="common">red harvester ant</name>
    <dbReference type="NCBI Taxonomy" id="144034"/>
    <lineage>
        <taxon>Eukaryota</taxon>
        <taxon>Metazoa</taxon>
        <taxon>Ecdysozoa</taxon>
        <taxon>Arthropoda</taxon>
        <taxon>Hexapoda</taxon>
        <taxon>Insecta</taxon>
        <taxon>Pterygota</taxon>
        <taxon>Neoptera</taxon>
        <taxon>Endopterygota</taxon>
        <taxon>Hymenoptera</taxon>
        <taxon>Apocrita</taxon>
        <taxon>Aculeata</taxon>
        <taxon>Formicoidea</taxon>
        <taxon>Formicidae</taxon>
        <taxon>Myrmicinae</taxon>
        <taxon>Pogonomyrmex</taxon>
    </lineage>
</organism>
<evidence type="ECO:0000256" key="2">
    <source>
        <dbReference type="ARBA" id="ARBA00022475"/>
    </source>
</evidence>
<dbReference type="PANTHER" id="PTHR21137:SF35">
    <property type="entry name" value="ODORANT RECEPTOR 19A-RELATED"/>
    <property type="match status" value="1"/>
</dbReference>
<keyword evidence="2" id="KW-1003">Cell membrane</keyword>
<keyword evidence="9" id="KW-0807">Transducer</keyword>
<evidence type="ECO:0000256" key="1">
    <source>
        <dbReference type="ARBA" id="ARBA00004651"/>
    </source>
</evidence>